<dbReference type="RefSeq" id="WP_344687356.1">
    <property type="nucleotide sequence ID" value="NZ_BAAAVV010000002.1"/>
</dbReference>
<evidence type="ECO:0008006" key="3">
    <source>
        <dbReference type="Google" id="ProtNLM"/>
    </source>
</evidence>
<dbReference type="EMBL" id="BAAAVV010000002">
    <property type="protein sequence ID" value="GAA3159624.1"/>
    <property type="molecule type" value="Genomic_DNA"/>
</dbReference>
<organism evidence="1 2">
    <name type="scientific">Blastococcus jejuensis</name>
    <dbReference type="NCBI Taxonomy" id="351224"/>
    <lineage>
        <taxon>Bacteria</taxon>
        <taxon>Bacillati</taxon>
        <taxon>Actinomycetota</taxon>
        <taxon>Actinomycetes</taxon>
        <taxon>Geodermatophilales</taxon>
        <taxon>Geodermatophilaceae</taxon>
        <taxon>Blastococcus</taxon>
    </lineage>
</organism>
<gene>
    <name evidence="1" type="ORF">GCM10010531_08790</name>
</gene>
<dbReference type="Proteomes" id="UP001499924">
    <property type="component" value="Unassembled WGS sequence"/>
</dbReference>
<keyword evidence="2" id="KW-1185">Reference proteome</keyword>
<evidence type="ECO:0000313" key="1">
    <source>
        <dbReference type="EMBL" id="GAA3159624.1"/>
    </source>
</evidence>
<proteinExistence type="predicted"/>
<protein>
    <recommendedName>
        <fullName evidence="3">Condensation domain-containing protein</fullName>
    </recommendedName>
</protein>
<accession>A0ABP6NW44</accession>
<evidence type="ECO:0000313" key="2">
    <source>
        <dbReference type="Proteomes" id="UP001499924"/>
    </source>
</evidence>
<sequence length="371" mass="40162">MTRTVPTTDALAELWSLLERDDRPVCGVEHEYEVRDAAGAVVDFRTVADTLDLGRRLDPGDRHAHRGPWGGVITADGREAEVVSPPVPVGPDAAAAVHAYAAAGRAHLAGRLPAGWSLTGYSTHISTAVDDDVVRRAAVLVVRHLSPALMLLFDRRTSPGLLVRPRPGRLEVCGEFAQGRALRHAVAVVVAAGQLCSEAARTRRPDLPPRLRLRTERAKERFGSYVDRAAFGGDLYAAGRTALLRRRGGTVRAGELLAEVVDALDDRLRALLTTGDLAALHAVVAGDEPLPCEQEALAPDDGPLLAVAPLDLRDRRAGEVAVEVVNATWWTYVLRLEGARVRWLTVPRTWMGSFLDRLDDGSLDDVLTRLV</sequence>
<reference evidence="2" key="1">
    <citation type="journal article" date="2019" name="Int. J. Syst. Evol. Microbiol.">
        <title>The Global Catalogue of Microorganisms (GCM) 10K type strain sequencing project: providing services to taxonomists for standard genome sequencing and annotation.</title>
        <authorList>
            <consortium name="The Broad Institute Genomics Platform"/>
            <consortium name="The Broad Institute Genome Sequencing Center for Infectious Disease"/>
            <person name="Wu L."/>
            <person name="Ma J."/>
        </authorList>
    </citation>
    <scope>NUCLEOTIDE SEQUENCE [LARGE SCALE GENOMIC DNA]</scope>
    <source>
        <strain evidence="2">JCM 15614</strain>
    </source>
</reference>
<comment type="caution">
    <text evidence="1">The sequence shown here is derived from an EMBL/GenBank/DDBJ whole genome shotgun (WGS) entry which is preliminary data.</text>
</comment>
<name>A0ABP6NW44_9ACTN</name>